<dbReference type="AlphaFoldDB" id="A0A814SPS0"/>
<proteinExistence type="inferred from homology"/>
<dbReference type="GO" id="GO:0000981">
    <property type="term" value="F:DNA-binding transcription factor activity, RNA polymerase II-specific"/>
    <property type="evidence" value="ECO:0007669"/>
    <property type="project" value="TreeGrafter"/>
</dbReference>
<feature type="domain" description="SKI/SNO/DAC" evidence="5">
    <location>
        <begin position="38"/>
        <end position="139"/>
    </location>
</feature>
<reference evidence="6" key="1">
    <citation type="submission" date="2021-02" db="EMBL/GenBank/DDBJ databases">
        <authorList>
            <person name="Nowell W R."/>
        </authorList>
    </citation>
    <scope>NUCLEOTIDE SEQUENCE</scope>
</reference>
<dbReference type="CDD" id="cd21081">
    <property type="entry name" value="DHD_Dac"/>
    <property type="match status" value="1"/>
</dbReference>
<evidence type="ECO:0000256" key="4">
    <source>
        <dbReference type="SAM" id="MobiDB-lite"/>
    </source>
</evidence>
<dbReference type="FunFam" id="3.10.260.20:FF:000001">
    <property type="entry name" value="Dachshund homolog 1"/>
    <property type="match status" value="1"/>
</dbReference>
<sequence>MLLCHITFGDFRKLQKHSKTFVGYKNILFGAYKTPVARNIPENNLVRIVDYRGTKLTSFNVDGRELLCLPQAFDLFLKHLVGGLHTVYTKLKRLEIIPVVCNVEQVRILRGLGAIQPGVNRCKLVAPNEFDILYEDCTNSGKVLYVFLSRPGRPPKRNPLMLDSYQDEKRAKLSANFLLRTFPEFAAQTLKYPVYNSFIPYSSNDGNNVQPFVHSYSYSAFSPTVPRGIGFLSQATDHSNDSNTIDSKFPQKHEQHLHHPHLNTLQHHPDDTLRLKLTSSSDLKVPSPSYKNLLS</sequence>
<name>A0A814SPS0_9BILA</name>
<dbReference type="Proteomes" id="UP000663829">
    <property type="component" value="Unassembled WGS sequence"/>
</dbReference>
<dbReference type="PANTHER" id="PTHR12577:SF6">
    <property type="entry name" value="DACHSHUND, ISOFORM B"/>
    <property type="match status" value="1"/>
</dbReference>
<evidence type="ECO:0000313" key="6">
    <source>
        <dbReference type="EMBL" id="CAF1150638.1"/>
    </source>
</evidence>
<dbReference type="PANTHER" id="PTHR12577">
    <property type="entry name" value="DACHSHUND"/>
    <property type="match status" value="1"/>
</dbReference>
<dbReference type="InterPro" id="IPR037000">
    <property type="entry name" value="Ski_DNA-bd_sf"/>
</dbReference>
<evidence type="ECO:0000313" key="7">
    <source>
        <dbReference type="EMBL" id="CAF3914200.1"/>
    </source>
</evidence>
<dbReference type="OrthoDB" id="6436112at2759"/>
<dbReference type="Proteomes" id="UP000681722">
    <property type="component" value="Unassembled WGS sequence"/>
</dbReference>
<dbReference type="GO" id="GO:0005634">
    <property type="term" value="C:nucleus"/>
    <property type="evidence" value="ECO:0007669"/>
    <property type="project" value="UniProtKB-SubCell"/>
</dbReference>
<dbReference type="GO" id="GO:0000978">
    <property type="term" value="F:RNA polymerase II cis-regulatory region sequence-specific DNA binding"/>
    <property type="evidence" value="ECO:0007669"/>
    <property type="project" value="TreeGrafter"/>
</dbReference>
<comment type="similarity">
    <text evidence="3">Belongs to the DACH/dachshund family.</text>
</comment>
<dbReference type="InterPro" id="IPR003380">
    <property type="entry name" value="SKI/SNO/DAC"/>
</dbReference>
<feature type="compositionally biased region" description="Polar residues" evidence="4">
    <location>
        <begin position="233"/>
        <end position="246"/>
    </location>
</feature>
<dbReference type="Gene3D" id="3.10.260.20">
    <property type="entry name" value="Ski"/>
    <property type="match status" value="1"/>
</dbReference>
<organism evidence="6 8">
    <name type="scientific">Didymodactylos carnosus</name>
    <dbReference type="NCBI Taxonomy" id="1234261"/>
    <lineage>
        <taxon>Eukaryota</taxon>
        <taxon>Metazoa</taxon>
        <taxon>Spiralia</taxon>
        <taxon>Gnathifera</taxon>
        <taxon>Rotifera</taxon>
        <taxon>Eurotatoria</taxon>
        <taxon>Bdelloidea</taxon>
        <taxon>Philodinida</taxon>
        <taxon>Philodinidae</taxon>
        <taxon>Didymodactylos</taxon>
    </lineage>
</organism>
<feature type="region of interest" description="Disordered" evidence="4">
    <location>
        <begin position="232"/>
        <end position="257"/>
    </location>
</feature>
<protein>
    <recommendedName>
        <fullName evidence="5">SKI/SNO/DAC domain-containing protein</fullName>
    </recommendedName>
</protein>
<dbReference type="InterPro" id="IPR009061">
    <property type="entry name" value="DNA-bd_dom_put_sf"/>
</dbReference>
<comment type="caution">
    <text evidence="6">The sequence shown here is derived from an EMBL/GenBank/DDBJ whole genome shotgun (WGS) entry which is preliminary data.</text>
</comment>
<dbReference type="Pfam" id="PF02437">
    <property type="entry name" value="Ski_Sno_DHD"/>
    <property type="match status" value="1"/>
</dbReference>
<dbReference type="EMBL" id="CAJNOQ010006883">
    <property type="protein sequence ID" value="CAF1150638.1"/>
    <property type="molecule type" value="Genomic_DNA"/>
</dbReference>
<evidence type="ECO:0000313" key="8">
    <source>
        <dbReference type="Proteomes" id="UP000663829"/>
    </source>
</evidence>
<gene>
    <name evidence="6" type="ORF">GPM918_LOCUS21163</name>
    <name evidence="7" type="ORF">SRO942_LOCUS21160</name>
</gene>
<dbReference type="EMBL" id="CAJOBC010006883">
    <property type="protein sequence ID" value="CAF3914200.1"/>
    <property type="molecule type" value="Genomic_DNA"/>
</dbReference>
<accession>A0A814SPS0</accession>
<keyword evidence="2" id="KW-0539">Nucleus</keyword>
<evidence type="ECO:0000256" key="2">
    <source>
        <dbReference type="ARBA" id="ARBA00023242"/>
    </source>
</evidence>
<dbReference type="GO" id="GO:0005667">
    <property type="term" value="C:transcription regulator complex"/>
    <property type="evidence" value="ECO:0007669"/>
    <property type="project" value="TreeGrafter"/>
</dbReference>
<evidence type="ECO:0000256" key="1">
    <source>
        <dbReference type="ARBA" id="ARBA00004123"/>
    </source>
</evidence>
<dbReference type="SUPFAM" id="SSF46955">
    <property type="entry name" value="Putative DNA-binding domain"/>
    <property type="match status" value="1"/>
</dbReference>
<dbReference type="InterPro" id="IPR052417">
    <property type="entry name" value="Dachshund_domain"/>
</dbReference>
<keyword evidence="8" id="KW-1185">Reference proteome</keyword>
<evidence type="ECO:0000259" key="5">
    <source>
        <dbReference type="Pfam" id="PF02437"/>
    </source>
</evidence>
<feature type="non-terminal residue" evidence="6">
    <location>
        <position position="1"/>
    </location>
</feature>
<comment type="subcellular location">
    <subcellularLocation>
        <location evidence="1">Nucleus</location>
    </subcellularLocation>
</comment>
<evidence type="ECO:0000256" key="3">
    <source>
        <dbReference type="ARBA" id="ARBA00038192"/>
    </source>
</evidence>